<evidence type="ECO:0000256" key="6">
    <source>
        <dbReference type="ARBA" id="ARBA00023002"/>
    </source>
</evidence>
<comment type="caution">
    <text evidence="11">The sequence shown here is derived from an EMBL/GenBank/DDBJ whole genome shotgun (WGS) entry which is preliminary data.</text>
</comment>
<evidence type="ECO:0000256" key="2">
    <source>
        <dbReference type="ARBA" id="ARBA00001962"/>
    </source>
</evidence>
<evidence type="ECO:0000256" key="4">
    <source>
        <dbReference type="ARBA" id="ARBA00013559"/>
    </source>
</evidence>
<evidence type="ECO:0000256" key="10">
    <source>
        <dbReference type="ARBA" id="ARBA00032636"/>
    </source>
</evidence>
<evidence type="ECO:0000313" key="11">
    <source>
        <dbReference type="EMBL" id="MFC4767419.1"/>
    </source>
</evidence>
<comment type="cofactor">
    <cofactor evidence="1">
        <name>Mn(2+)</name>
        <dbReference type="ChEBI" id="CHEBI:29035"/>
    </cofactor>
</comment>
<gene>
    <name evidence="11" type="ORF">ACFO8Q_08590</name>
</gene>
<keyword evidence="5" id="KW-0479">Metal-binding</keyword>
<proteinExistence type="inferred from homology"/>
<evidence type="ECO:0000256" key="9">
    <source>
        <dbReference type="ARBA" id="ARBA00031672"/>
    </source>
</evidence>
<dbReference type="SUPFAM" id="SSF47240">
    <property type="entry name" value="Ferritin-like"/>
    <property type="match status" value="1"/>
</dbReference>
<dbReference type="CDD" id="cd07911">
    <property type="entry name" value="RNRR2_Rv0233_like"/>
    <property type="match status" value="1"/>
</dbReference>
<dbReference type="InterPro" id="IPR009078">
    <property type="entry name" value="Ferritin-like_SF"/>
</dbReference>
<keyword evidence="7" id="KW-0408">Iron</keyword>
<comment type="similarity">
    <text evidence="3">Belongs to the ribonucleoside diphosphate reductase small chain family. R2-like ligand binding oxidase subfamily.</text>
</comment>
<dbReference type="EMBL" id="JBHSHC010000057">
    <property type="protein sequence ID" value="MFC4767419.1"/>
    <property type="molecule type" value="Genomic_DNA"/>
</dbReference>
<keyword evidence="8" id="KW-0464">Manganese</keyword>
<dbReference type="PANTHER" id="PTHR23409:SF36">
    <property type="entry name" value="R2-LIKE LIGAND BINDING OXIDASE"/>
    <property type="match status" value="1"/>
</dbReference>
<comment type="cofactor">
    <cofactor evidence="2">
        <name>Fe cation</name>
        <dbReference type="ChEBI" id="CHEBI:24875"/>
    </cofactor>
</comment>
<dbReference type="RefSeq" id="WP_380025341.1">
    <property type="nucleotide sequence ID" value="NZ_JBHSHC010000057.1"/>
</dbReference>
<keyword evidence="12" id="KW-1185">Reference proteome</keyword>
<evidence type="ECO:0000256" key="5">
    <source>
        <dbReference type="ARBA" id="ARBA00022723"/>
    </source>
</evidence>
<evidence type="ECO:0000256" key="3">
    <source>
        <dbReference type="ARBA" id="ARBA00007873"/>
    </source>
</evidence>
<dbReference type="NCBIfam" id="NF006202">
    <property type="entry name" value="PRK08326.1-5"/>
    <property type="match status" value="1"/>
</dbReference>
<evidence type="ECO:0000256" key="8">
    <source>
        <dbReference type="ARBA" id="ARBA00023211"/>
    </source>
</evidence>
<accession>A0ABV9PZE3</accession>
<dbReference type="Pfam" id="PF00268">
    <property type="entry name" value="Ribonuc_red_sm"/>
    <property type="match status" value="1"/>
</dbReference>
<dbReference type="Gene3D" id="1.10.620.20">
    <property type="entry name" value="Ribonucleotide Reductase, subunit A"/>
    <property type="match status" value="1"/>
</dbReference>
<protein>
    <recommendedName>
        <fullName evidence="4">R2-like ligand binding oxidase</fullName>
    </recommendedName>
    <alternativeName>
        <fullName evidence="10">Ribonucleotide reductase R2 subunit homolog</fullName>
    </alternativeName>
    <alternativeName>
        <fullName evidence="9">Ribonucleotide reductase small subunit homolog</fullName>
    </alternativeName>
</protein>
<dbReference type="InterPro" id="IPR033908">
    <property type="entry name" value="R2LOX"/>
</dbReference>
<dbReference type="InterPro" id="IPR000358">
    <property type="entry name" value="RNR_small_fam"/>
</dbReference>
<reference evidence="12" key="1">
    <citation type="journal article" date="2019" name="Int. J. Syst. Evol. Microbiol.">
        <title>The Global Catalogue of Microorganisms (GCM) 10K type strain sequencing project: providing services to taxonomists for standard genome sequencing and annotation.</title>
        <authorList>
            <consortium name="The Broad Institute Genomics Platform"/>
            <consortium name="The Broad Institute Genome Sequencing Center for Infectious Disease"/>
            <person name="Wu L."/>
            <person name="Ma J."/>
        </authorList>
    </citation>
    <scope>NUCLEOTIDE SEQUENCE [LARGE SCALE GENOMIC DNA]</scope>
    <source>
        <strain evidence="12">WYCCWR 12678</strain>
    </source>
</reference>
<keyword evidence="6" id="KW-0560">Oxidoreductase</keyword>
<name>A0ABV9PZE3_9BACL</name>
<dbReference type="PANTHER" id="PTHR23409">
    <property type="entry name" value="RIBONUCLEOSIDE-DIPHOSPHATE REDUCTASE SMALL CHAIN"/>
    <property type="match status" value="1"/>
</dbReference>
<organism evidence="11 12">
    <name type="scientific">Effusibacillus consociatus</name>
    <dbReference type="NCBI Taxonomy" id="1117041"/>
    <lineage>
        <taxon>Bacteria</taxon>
        <taxon>Bacillati</taxon>
        <taxon>Bacillota</taxon>
        <taxon>Bacilli</taxon>
        <taxon>Bacillales</taxon>
        <taxon>Alicyclobacillaceae</taxon>
        <taxon>Effusibacillus</taxon>
    </lineage>
</organism>
<evidence type="ECO:0000256" key="7">
    <source>
        <dbReference type="ARBA" id="ARBA00023004"/>
    </source>
</evidence>
<dbReference type="NCBIfam" id="NF006200">
    <property type="entry name" value="PRK08326.1-3"/>
    <property type="match status" value="1"/>
</dbReference>
<sequence>MNRQYQSTTGLDTNSLPFRLYQKAKMFGQWDPLAIDFSKDKEDWKRFSADERHFILLVLSQFQAGEEAVTVDLLPLVMAIAEQGHLEEEMYLTTFLFEEAKHVEFFRLFFDSVGHTEELAPNTSENYNRIFSIELPTAMKRLRTDTSPEAIANASVTYNMFVEGVLAETGYYGFQQSCARNNILPGLLAGLEHTKRDESRHIGYGTFLLQRLISQDGDLFDFVSQRMSELMPLAMGLIEDNYAHYETPPFGVDADEFINYALKQLGVRLEVLERARGKTMSELYRMKESEVGIA</sequence>
<dbReference type="InterPro" id="IPR012348">
    <property type="entry name" value="RNR-like"/>
</dbReference>
<dbReference type="Proteomes" id="UP001596002">
    <property type="component" value="Unassembled WGS sequence"/>
</dbReference>
<evidence type="ECO:0000256" key="1">
    <source>
        <dbReference type="ARBA" id="ARBA00001936"/>
    </source>
</evidence>
<evidence type="ECO:0000313" key="12">
    <source>
        <dbReference type="Proteomes" id="UP001596002"/>
    </source>
</evidence>